<evidence type="ECO:0000256" key="10">
    <source>
        <dbReference type="ARBA" id="ARBA00022475"/>
    </source>
</evidence>
<evidence type="ECO:0000256" key="8">
    <source>
        <dbReference type="ARBA" id="ARBA00006666"/>
    </source>
</evidence>
<comment type="catalytic activity">
    <reaction evidence="1">
        <text>NH4(+)(in) = NH4(+)(out)</text>
        <dbReference type="Rhea" id="RHEA:28747"/>
        <dbReference type="ChEBI" id="CHEBI:28938"/>
    </reaction>
</comment>
<comment type="catalytic activity">
    <reaction evidence="30">
        <text>Na(+)(in) = Na(+)(out)</text>
        <dbReference type="Rhea" id="RHEA:34963"/>
        <dbReference type="ChEBI" id="CHEBI:29101"/>
    </reaction>
</comment>
<evidence type="ECO:0000256" key="34">
    <source>
        <dbReference type="ARBA" id="ARBA00044691"/>
    </source>
</evidence>
<evidence type="ECO:0000313" key="43">
    <source>
        <dbReference type="Proteomes" id="UP000008672"/>
    </source>
</evidence>
<evidence type="ECO:0000256" key="21">
    <source>
        <dbReference type="ARBA" id="ARBA00023136"/>
    </source>
</evidence>
<evidence type="ECO:0000259" key="41">
    <source>
        <dbReference type="Pfam" id="PF07885"/>
    </source>
</evidence>
<dbReference type="GO" id="GO:0022841">
    <property type="term" value="F:potassium ion leak channel activity"/>
    <property type="evidence" value="ECO:0007669"/>
    <property type="project" value="TreeGrafter"/>
</dbReference>
<keyword evidence="19" id="KW-0770">Synapse</keyword>
<keyword evidence="17 36" id="KW-0630">Potassium</keyword>
<evidence type="ECO:0000256" key="27">
    <source>
        <dbReference type="ARBA" id="ARBA00024167"/>
    </source>
</evidence>
<evidence type="ECO:0000256" key="23">
    <source>
        <dbReference type="ARBA" id="ARBA00023180"/>
    </source>
</evidence>
<comment type="catalytic activity">
    <reaction evidence="31">
        <text>L-glutamate(out) = L-glutamate(in)</text>
        <dbReference type="Rhea" id="RHEA:66336"/>
        <dbReference type="ChEBI" id="CHEBI:29985"/>
    </reaction>
</comment>
<dbReference type="eggNOG" id="KOG1418">
    <property type="taxonomic scope" value="Eukaryota"/>
</dbReference>
<evidence type="ECO:0000256" key="28">
    <source>
        <dbReference type="ARBA" id="ARBA00034109"/>
    </source>
</evidence>
<keyword evidence="22" id="KW-1015">Disulfide bond</keyword>
<reference evidence="42" key="2">
    <citation type="submission" date="2025-08" db="UniProtKB">
        <authorList>
            <consortium name="Ensembl"/>
        </authorList>
    </citation>
    <scope>IDENTIFICATION</scope>
</reference>
<dbReference type="EMBL" id="AFYH01002692">
    <property type="status" value="NOT_ANNOTATED_CDS"/>
    <property type="molecule type" value="Genomic_DNA"/>
</dbReference>
<dbReference type="GO" id="GO:0016324">
    <property type="term" value="C:apical plasma membrane"/>
    <property type="evidence" value="ECO:0007669"/>
    <property type="project" value="UniProtKB-SubCell"/>
</dbReference>
<evidence type="ECO:0000256" key="3">
    <source>
        <dbReference type="ARBA" id="ARBA00004221"/>
    </source>
</evidence>
<dbReference type="InterPro" id="IPR001779">
    <property type="entry name" value="2pore_dom_K_chnl_TWIK1"/>
</dbReference>
<dbReference type="PANTHER" id="PTHR11003">
    <property type="entry name" value="POTASSIUM CHANNEL, SUBFAMILY K"/>
    <property type="match status" value="1"/>
</dbReference>
<evidence type="ECO:0000256" key="13">
    <source>
        <dbReference type="ARBA" id="ARBA00022692"/>
    </source>
</evidence>
<evidence type="ECO:0000256" key="19">
    <source>
        <dbReference type="ARBA" id="ARBA00023018"/>
    </source>
</evidence>
<evidence type="ECO:0000256" key="22">
    <source>
        <dbReference type="ARBA" id="ARBA00023157"/>
    </source>
</evidence>
<evidence type="ECO:0000313" key="42">
    <source>
        <dbReference type="Ensembl" id="ENSLACP00000021533.1"/>
    </source>
</evidence>
<evidence type="ECO:0000256" key="17">
    <source>
        <dbReference type="ARBA" id="ARBA00022958"/>
    </source>
</evidence>
<evidence type="ECO:0000256" key="35">
    <source>
        <dbReference type="ARBA" id="ARBA00046361"/>
    </source>
</evidence>
<dbReference type="OMA" id="TIGYGHP"/>
<evidence type="ECO:0000256" key="1">
    <source>
        <dbReference type="ARBA" id="ARBA00000309"/>
    </source>
</evidence>
<keyword evidence="15 36" id="KW-0631">Potassium channel</keyword>
<dbReference type="SUPFAM" id="SSF81324">
    <property type="entry name" value="Voltage-gated potassium channels"/>
    <property type="match status" value="2"/>
</dbReference>
<dbReference type="EMBL" id="AFYH01002691">
    <property type="status" value="NOT_ANNOTATED_CDS"/>
    <property type="molecule type" value="Genomic_DNA"/>
</dbReference>
<evidence type="ECO:0000256" key="7">
    <source>
        <dbReference type="ARBA" id="ARBA00004651"/>
    </source>
</evidence>
<evidence type="ECO:0000256" key="38">
    <source>
        <dbReference type="RuleBase" id="RU003857"/>
    </source>
</evidence>
<dbReference type="GO" id="GO:0055037">
    <property type="term" value="C:recycling endosome"/>
    <property type="evidence" value="ECO:0007669"/>
    <property type="project" value="UniProtKB-SubCell"/>
</dbReference>
<accession>H3BI12</accession>
<feature type="transmembrane region" description="Helical" evidence="40">
    <location>
        <begin position="230"/>
        <end position="250"/>
    </location>
</feature>
<dbReference type="GeneTree" id="ENSGT00940000155293"/>
<dbReference type="InterPro" id="IPR003280">
    <property type="entry name" value="2pore_dom_K_chnl"/>
</dbReference>
<dbReference type="Gene3D" id="1.10.287.70">
    <property type="match status" value="1"/>
</dbReference>
<comment type="similarity">
    <text evidence="8 38">Belongs to the two pore domain potassium channel (TC 1.A.1.8) family.</text>
</comment>
<dbReference type="GO" id="GO:0097060">
    <property type="term" value="C:synaptic membrane"/>
    <property type="evidence" value="ECO:0007669"/>
    <property type="project" value="UniProtKB-SubCell"/>
</dbReference>
<proteinExistence type="inferred from homology"/>
<dbReference type="GO" id="GO:0030425">
    <property type="term" value="C:dendrite"/>
    <property type="evidence" value="ECO:0007669"/>
    <property type="project" value="UniProtKB-SubCell"/>
</dbReference>
<feature type="transmembrane region" description="Helical" evidence="40">
    <location>
        <begin position="121"/>
        <end position="146"/>
    </location>
</feature>
<evidence type="ECO:0000256" key="5">
    <source>
        <dbReference type="ARBA" id="ARBA00004484"/>
    </source>
</evidence>
<keyword evidence="9 36" id="KW-0813">Transport</keyword>
<dbReference type="Proteomes" id="UP000008672">
    <property type="component" value="Unassembled WGS sequence"/>
</dbReference>
<keyword evidence="26" id="KW-0968">Cytoplasmic vesicle</keyword>
<name>H3BI12_LATCH</name>
<dbReference type="InParanoid" id="H3BI12"/>
<evidence type="ECO:0000256" key="37">
    <source>
        <dbReference type="PIRSR" id="PIRSR038061-1"/>
    </source>
</evidence>
<evidence type="ECO:0000256" key="4">
    <source>
        <dbReference type="ARBA" id="ARBA00004279"/>
    </source>
</evidence>
<feature type="domain" description="Potassium channel" evidence="41">
    <location>
        <begin position="178"/>
        <end position="257"/>
    </location>
</feature>
<keyword evidence="10" id="KW-1003">Cell membrane</keyword>
<dbReference type="PANTHER" id="PTHR11003:SF343">
    <property type="entry name" value="POTASSIUM CHANNEL SUBFAMILY K MEMBER"/>
    <property type="match status" value="1"/>
</dbReference>
<comment type="catalytic activity">
    <reaction evidence="29">
        <text>K(+)(in) = K(+)(out)</text>
        <dbReference type="Rhea" id="RHEA:29463"/>
        <dbReference type="ChEBI" id="CHEBI:29103"/>
    </reaction>
</comment>
<keyword evidence="16" id="KW-0832">Ubl conjugation</keyword>
<evidence type="ECO:0000256" key="12">
    <source>
        <dbReference type="ARBA" id="ARBA00022538"/>
    </source>
</evidence>
<comment type="subcellular location">
    <subcellularLocation>
        <location evidence="3">Apical cell membrane</location>
    </subcellularLocation>
    <subcellularLocation>
        <location evidence="7">Cell membrane</location>
        <topology evidence="7">Multi-pass membrane protein</topology>
    </subcellularLocation>
    <subcellularLocation>
        <location evidence="4">Cell projection</location>
        <location evidence="4">Dendrite</location>
    </subcellularLocation>
    <subcellularLocation>
        <location evidence="6">Cytoplasmic vesicle</location>
    </subcellularLocation>
    <subcellularLocation>
        <location evidence="5">Perikaryon</location>
    </subcellularLocation>
    <subcellularLocation>
        <location evidence="2">Recycling endosome</location>
    </subcellularLocation>
    <subcellularLocation>
        <location evidence="28">Synaptic cell membrane</location>
    </subcellularLocation>
</comment>
<evidence type="ECO:0000256" key="30">
    <source>
        <dbReference type="ARBA" id="ARBA00036239"/>
    </source>
</evidence>
<dbReference type="GO" id="GO:0043204">
    <property type="term" value="C:perikaryon"/>
    <property type="evidence" value="ECO:0007669"/>
    <property type="project" value="UniProtKB-SubCell"/>
</dbReference>
<dbReference type="GlyCosmos" id="H3BI12">
    <property type="glycosylation" value="1 site, No reported glycans"/>
</dbReference>
<evidence type="ECO:0000256" key="2">
    <source>
        <dbReference type="ARBA" id="ARBA00004172"/>
    </source>
</evidence>
<keyword evidence="14" id="KW-0967">Endosome</keyword>
<dbReference type="PRINTS" id="PR01333">
    <property type="entry name" value="2POREKCHANEL"/>
</dbReference>
<evidence type="ECO:0000256" key="18">
    <source>
        <dbReference type="ARBA" id="ARBA00022989"/>
    </source>
</evidence>
<keyword evidence="43" id="KW-1185">Reference proteome</keyword>
<evidence type="ECO:0000256" key="20">
    <source>
        <dbReference type="ARBA" id="ARBA00023065"/>
    </source>
</evidence>
<dbReference type="PRINTS" id="PR01586">
    <property type="entry name" value="TWIKCHANNEL"/>
</dbReference>
<dbReference type="FunFam" id="1.10.287.70:FF:000360">
    <property type="entry name" value="Potassium two pore domain channel subfamily K member 6"/>
    <property type="match status" value="1"/>
</dbReference>
<comment type="catalytic activity">
    <reaction evidence="33">
        <text>Rb(+)(in) = Rb(+)(out)</text>
        <dbReference type="Rhea" id="RHEA:78547"/>
        <dbReference type="ChEBI" id="CHEBI:49847"/>
    </reaction>
</comment>
<dbReference type="Ensembl" id="ENSLACT00000021674.1">
    <property type="protein sequence ID" value="ENSLACP00000021533.1"/>
    <property type="gene ID" value="ENSLACG00000018922.1"/>
</dbReference>
<sequence length="323" mass="36442">RMRRFGLLVSALFAVYALYLALGAVLFSVLELPYEAELRERLQRVRAAFLNANRCLSAEELEEFLQEALAAERFGVSPLRNVTGPSQWDFTSSLLFTVTTLTTTGYGHPVPLSDSGKAFCLVYSSIGIPFTMCFLTVTAKNLLILFTKKPIQHCHYHYGYPRKAVKWIHSGILIAGLTALFFFIPAWIFSVLEVNWGYFDALYFCFISLSTVGFGDYVPGEHFGQQRSSLYKLSIVVYLLVGLAAMLLLMETLQNLLKFTKLPTVCLARNGEQDEDQSHVCILNTACPFLLITQCDRYTERLVNHHSSPPKKKSSFIFSPQLN</sequence>
<evidence type="ECO:0000256" key="36">
    <source>
        <dbReference type="PIRNR" id="PIRNR038061"/>
    </source>
</evidence>
<evidence type="ECO:0000256" key="14">
    <source>
        <dbReference type="ARBA" id="ARBA00022753"/>
    </source>
</evidence>
<evidence type="ECO:0000256" key="31">
    <source>
        <dbReference type="ARBA" id="ARBA00036683"/>
    </source>
</evidence>
<gene>
    <name evidence="42" type="primary">LOC102350488</name>
</gene>
<protein>
    <recommendedName>
        <fullName evidence="36">Potassium channel subfamily K member</fullName>
    </recommendedName>
</protein>
<keyword evidence="13 38" id="KW-0812">Transmembrane</keyword>
<organism evidence="42 43">
    <name type="scientific">Latimeria chalumnae</name>
    <name type="common">Coelacanth</name>
    <dbReference type="NCBI Taxonomy" id="7897"/>
    <lineage>
        <taxon>Eukaryota</taxon>
        <taxon>Metazoa</taxon>
        <taxon>Chordata</taxon>
        <taxon>Craniata</taxon>
        <taxon>Vertebrata</taxon>
        <taxon>Euteleostomi</taxon>
        <taxon>Coelacanthiformes</taxon>
        <taxon>Coelacanthidae</taxon>
        <taxon>Latimeria</taxon>
    </lineage>
</organism>
<evidence type="ECO:0000256" key="26">
    <source>
        <dbReference type="ARBA" id="ARBA00023329"/>
    </source>
</evidence>
<dbReference type="GO" id="GO:0030322">
    <property type="term" value="P:stabilization of membrane potential"/>
    <property type="evidence" value="ECO:0007669"/>
    <property type="project" value="TreeGrafter"/>
</dbReference>
<keyword evidence="25 38" id="KW-0407">Ion channel</keyword>
<dbReference type="InterPro" id="IPR003092">
    <property type="entry name" value="2pore_dom_K_chnl_TASK"/>
</dbReference>
<evidence type="ECO:0000256" key="25">
    <source>
        <dbReference type="ARBA" id="ARBA00023303"/>
    </source>
</evidence>
<dbReference type="InterPro" id="IPR005408">
    <property type="entry name" value="2pore_dom_K_chnl_TWIK"/>
</dbReference>
<reference evidence="42" key="3">
    <citation type="submission" date="2025-09" db="UniProtKB">
        <authorList>
            <consortium name="Ensembl"/>
        </authorList>
    </citation>
    <scope>IDENTIFICATION</scope>
</reference>
<feature type="region of interest" description="Disordered" evidence="39">
    <location>
        <begin position="304"/>
        <end position="323"/>
    </location>
</feature>
<evidence type="ECO:0000256" key="9">
    <source>
        <dbReference type="ARBA" id="ARBA00022448"/>
    </source>
</evidence>
<evidence type="ECO:0000256" key="16">
    <source>
        <dbReference type="ARBA" id="ARBA00022843"/>
    </source>
</evidence>
<dbReference type="InterPro" id="IPR013099">
    <property type="entry name" value="K_chnl_dom"/>
</dbReference>
<keyword evidence="12 36" id="KW-0633">Potassium transport</keyword>
<feature type="transmembrane region" description="Helical" evidence="40">
    <location>
        <begin position="167"/>
        <end position="189"/>
    </location>
</feature>
<evidence type="ECO:0000256" key="32">
    <source>
        <dbReference type="ARBA" id="ARBA00044635"/>
    </source>
</evidence>
<feature type="domain" description="Potassium channel" evidence="41">
    <location>
        <begin position="83"/>
        <end position="141"/>
    </location>
</feature>
<reference evidence="43" key="1">
    <citation type="submission" date="2011-08" db="EMBL/GenBank/DDBJ databases">
        <title>The draft genome of Latimeria chalumnae.</title>
        <authorList>
            <person name="Di Palma F."/>
            <person name="Alfoldi J."/>
            <person name="Johnson J."/>
            <person name="Berlin A."/>
            <person name="Gnerre S."/>
            <person name="Jaffe D."/>
            <person name="MacCallum I."/>
            <person name="Young S."/>
            <person name="Walker B.J."/>
            <person name="Lander E."/>
            <person name="Lindblad-Toh K."/>
        </authorList>
    </citation>
    <scope>NUCLEOTIDE SEQUENCE [LARGE SCALE GENOMIC DNA]</scope>
    <source>
        <strain evidence="43">Wild caught</strain>
    </source>
</reference>
<keyword evidence="20 36" id="KW-0406">Ion transport</keyword>
<evidence type="ECO:0000256" key="40">
    <source>
        <dbReference type="SAM" id="Phobius"/>
    </source>
</evidence>
<keyword evidence="24" id="KW-0966">Cell projection</keyword>
<keyword evidence="23" id="KW-0325">Glycoprotein</keyword>
<comment type="catalytic activity">
    <reaction evidence="27">
        <text>chloride(in) = chloride(out)</text>
        <dbReference type="Rhea" id="RHEA:29823"/>
        <dbReference type="ChEBI" id="CHEBI:17996"/>
    </reaction>
</comment>
<keyword evidence="11" id="KW-1017">Isopeptide bond</keyword>
<dbReference type="PRINTS" id="PR01096">
    <property type="entry name" value="TWIK1CHANNEL"/>
</dbReference>
<evidence type="ECO:0000256" key="15">
    <source>
        <dbReference type="ARBA" id="ARBA00022826"/>
    </source>
</evidence>
<evidence type="ECO:0000256" key="39">
    <source>
        <dbReference type="SAM" id="MobiDB-lite"/>
    </source>
</evidence>
<comment type="subunit">
    <text evidence="35">Homodimer; disulfide-linked. Heterodimer with KCNK2; disulfide-linked. In astrocytes, forms mostly heterodimeric potassium channels with KCNK2, with only a minor proportion of functional channels containing homodimeric KCNK1. Interacts with KCNK3 and KCNK9, forming functional heterodimeric channels. Interacts with GNG4. Identified in a complex with PSD and ARF6; interacts only with PSD that is bound to ARF6. Interacts with UBE2I.</text>
</comment>
<comment type="catalytic activity">
    <reaction evidence="34">
        <text>Cs(+)(in) = Cs(+)(out)</text>
        <dbReference type="Rhea" id="RHEA:78555"/>
        <dbReference type="ChEBI" id="CHEBI:49547"/>
    </reaction>
</comment>
<evidence type="ECO:0000256" key="29">
    <source>
        <dbReference type="ARBA" id="ARBA00034430"/>
    </source>
</evidence>
<feature type="glycosylation site" description="N-linked (GlcNAc...) asparagine" evidence="37">
    <location>
        <position position="81"/>
    </location>
</feature>
<dbReference type="EMBL" id="AFYH01002689">
    <property type="status" value="NOT_ANNOTATED_CDS"/>
    <property type="molecule type" value="Genomic_DNA"/>
</dbReference>
<evidence type="ECO:0000256" key="6">
    <source>
        <dbReference type="ARBA" id="ARBA00004541"/>
    </source>
</evidence>
<evidence type="ECO:0000256" key="11">
    <source>
        <dbReference type="ARBA" id="ARBA00022499"/>
    </source>
</evidence>
<dbReference type="PIRSF" id="PIRSF038061">
    <property type="entry name" value="K_channel_subfamily_K_type"/>
    <property type="match status" value="1"/>
</dbReference>
<dbReference type="GO" id="GO:0015271">
    <property type="term" value="F:outward rectifier potassium channel activity"/>
    <property type="evidence" value="ECO:0007669"/>
    <property type="project" value="TreeGrafter"/>
</dbReference>
<evidence type="ECO:0000256" key="24">
    <source>
        <dbReference type="ARBA" id="ARBA00023273"/>
    </source>
</evidence>
<feature type="transmembrane region" description="Helical" evidence="40">
    <location>
        <begin position="201"/>
        <end position="218"/>
    </location>
</feature>
<dbReference type="AlphaFoldDB" id="H3BI12"/>
<dbReference type="HOGENOM" id="CLU_022504_6_0_1"/>
<comment type="catalytic activity">
    <reaction evidence="32">
        <text>Li(+)(in) = Li(+)(out)</text>
        <dbReference type="Rhea" id="RHEA:78551"/>
        <dbReference type="ChEBI" id="CHEBI:49713"/>
    </reaction>
</comment>
<evidence type="ECO:0000256" key="33">
    <source>
        <dbReference type="ARBA" id="ARBA00044657"/>
    </source>
</evidence>
<dbReference type="EMBL" id="AFYH01002690">
    <property type="status" value="NOT_ANNOTATED_CDS"/>
    <property type="molecule type" value="Genomic_DNA"/>
</dbReference>
<keyword evidence="18 40" id="KW-1133">Transmembrane helix</keyword>
<dbReference type="Pfam" id="PF07885">
    <property type="entry name" value="Ion_trans_2"/>
    <property type="match status" value="2"/>
</dbReference>
<dbReference type="STRING" id="7897.ENSLACP00000021533"/>
<keyword evidence="21 36" id="KW-0472">Membrane</keyword>